<evidence type="ECO:0000256" key="2">
    <source>
        <dbReference type="ARBA" id="ARBA00022527"/>
    </source>
</evidence>
<comment type="caution">
    <text evidence="9">The sequence shown here is derived from an EMBL/GenBank/DDBJ whole genome shotgun (WGS) entry which is preliminary data.</text>
</comment>
<evidence type="ECO:0000256" key="1">
    <source>
        <dbReference type="ARBA" id="ARBA00012513"/>
    </source>
</evidence>
<dbReference type="Gene3D" id="3.30.200.20">
    <property type="entry name" value="Phosphorylase Kinase, domain 1"/>
    <property type="match status" value="1"/>
</dbReference>
<dbReference type="PANTHER" id="PTHR43289">
    <property type="entry name" value="MITOGEN-ACTIVATED PROTEIN KINASE KINASE KINASE 20-RELATED"/>
    <property type="match status" value="1"/>
</dbReference>
<dbReference type="RefSeq" id="WP_133824265.1">
    <property type="nucleotide sequence ID" value="NZ_BAABHR010000015.1"/>
</dbReference>
<dbReference type="Proteomes" id="UP000295705">
    <property type="component" value="Unassembled WGS sequence"/>
</dbReference>
<dbReference type="FunFam" id="1.10.510.10:FF:000021">
    <property type="entry name" value="Serine/threonine protein kinase"/>
    <property type="match status" value="1"/>
</dbReference>
<dbReference type="PROSITE" id="PS00108">
    <property type="entry name" value="PROTEIN_KINASE_ST"/>
    <property type="match status" value="1"/>
</dbReference>
<keyword evidence="6 7" id="KW-0067">ATP-binding</keyword>
<dbReference type="EC" id="2.7.11.1" evidence="1"/>
<name>A0A4V6PX44_9PSEU</name>
<dbReference type="InterPro" id="IPR008271">
    <property type="entry name" value="Ser/Thr_kinase_AS"/>
</dbReference>
<feature type="domain" description="Protein kinase" evidence="8">
    <location>
        <begin position="8"/>
        <end position="265"/>
    </location>
</feature>
<proteinExistence type="predicted"/>
<dbReference type="InterPro" id="IPR015943">
    <property type="entry name" value="WD40/YVTN_repeat-like_dom_sf"/>
</dbReference>
<dbReference type="InterPro" id="IPR011009">
    <property type="entry name" value="Kinase-like_dom_sf"/>
</dbReference>
<keyword evidence="2 9" id="KW-0723">Serine/threonine-protein kinase</keyword>
<dbReference type="PROSITE" id="PS50011">
    <property type="entry name" value="PROTEIN_KINASE_DOM"/>
    <property type="match status" value="1"/>
</dbReference>
<dbReference type="EMBL" id="SNYO01000001">
    <property type="protein sequence ID" value="TDQ64808.1"/>
    <property type="molecule type" value="Genomic_DNA"/>
</dbReference>
<feature type="binding site" evidence="7">
    <location>
        <position position="37"/>
    </location>
    <ligand>
        <name>ATP</name>
        <dbReference type="ChEBI" id="CHEBI:30616"/>
    </ligand>
</feature>
<keyword evidence="4 7" id="KW-0547">Nucleotide-binding</keyword>
<dbReference type="InterPro" id="IPR017441">
    <property type="entry name" value="Protein_kinase_ATP_BS"/>
</dbReference>
<dbReference type="AlphaFoldDB" id="A0A4V6PX44"/>
<keyword evidence="5 9" id="KW-0418">Kinase</keyword>
<evidence type="ECO:0000256" key="5">
    <source>
        <dbReference type="ARBA" id="ARBA00022777"/>
    </source>
</evidence>
<keyword evidence="3" id="KW-0808">Transferase</keyword>
<sequence>MTAELGPYRVGPSLGSGGMGEVFRAWDTRRSRWVALKLLHPRFSADAGYRERFRREAEAAADLREPHIVPVHDFGEIDGQLYLDMRLIDGTDLGTVLRAGALEPRRAVGLITQIAAALDAAHAAGLVHRDVKPSNVLLGPGDFAYLADFGIARPAGSVTVSEDGAVIGTLAYMAPERLRAEPSDGRSDVYSLACLLHECLSGRPPFGDDDAAGLIGAHLHRAPPDLGEDDVPVALADVVVRGLAKDPEDRYATAGALAAAAAAALRHRPTARLAPDPEPPERIVAVHRWRWSPSRWVRRTLVVGLVALVLVAGVVAVRRYVGDGISIGISPVAVAFTAGGDAVIANAGARTVSVFDTRGRTVIREIPLGGGRVVGAMTDAAGERLFVATTRGSQDALVVVDLARSALAATVLLPEPPVAAPAVDPRGTRVFVPVARGLLVIDAAAAQIVGRLDRGGVGLAATADGTRLLTVDDRRPGAEVVDVRTGGVATSIRLGAPARLAVAGPDGDAVYLGGSDPEHALTVVDPDRTTPTATVALPGPVSGLAVSRDGARVFVALATDPPVLAAVDARTHAVRTGWFMEEFTGDVALAVSPDGGEVYIANTDLGTLTIDDVSRDPA</sequence>
<dbReference type="PROSITE" id="PS00107">
    <property type="entry name" value="PROTEIN_KINASE_ATP"/>
    <property type="match status" value="1"/>
</dbReference>
<keyword evidence="10" id="KW-1185">Reference proteome</keyword>
<evidence type="ECO:0000256" key="4">
    <source>
        <dbReference type="ARBA" id="ARBA00022741"/>
    </source>
</evidence>
<organism evidence="9 10">
    <name type="scientific">Actinomycetospora succinea</name>
    <dbReference type="NCBI Taxonomy" id="663603"/>
    <lineage>
        <taxon>Bacteria</taxon>
        <taxon>Bacillati</taxon>
        <taxon>Actinomycetota</taxon>
        <taxon>Actinomycetes</taxon>
        <taxon>Pseudonocardiales</taxon>
        <taxon>Pseudonocardiaceae</taxon>
        <taxon>Actinomycetospora</taxon>
    </lineage>
</organism>
<dbReference type="InterPro" id="IPR000719">
    <property type="entry name" value="Prot_kinase_dom"/>
</dbReference>
<dbReference type="PANTHER" id="PTHR43289:SF6">
    <property type="entry name" value="SERINE_THREONINE-PROTEIN KINASE NEKL-3"/>
    <property type="match status" value="1"/>
</dbReference>
<evidence type="ECO:0000259" key="8">
    <source>
        <dbReference type="PROSITE" id="PS50011"/>
    </source>
</evidence>
<dbReference type="GO" id="GO:0004674">
    <property type="term" value="F:protein serine/threonine kinase activity"/>
    <property type="evidence" value="ECO:0007669"/>
    <property type="project" value="UniProtKB-KW"/>
</dbReference>
<dbReference type="InterPro" id="IPR011044">
    <property type="entry name" value="Quino_amine_DH_bsu"/>
</dbReference>
<dbReference type="SMART" id="SM00220">
    <property type="entry name" value="S_TKc"/>
    <property type="match status" value="1"/>
</dbReference>
<dbReference type="SUPFAM" id="SSF50969">
    <property type="entry name" value="YVTN repeat-like/Quinoprotein amine dehydrogenase"/>
    <property type="match status" value="1"/>
</dbReference>
<evidence type="ECO:0000313" key="10">
    <source>
        <dbReference type="Proteomes" id="UP000295705"/>
    </source>
</evidence>
<dbReference type="Pfam" id="PF00069">
    <property type="entry name" value="Pkinase"/>
    <property type="match status" value="1"/>
</dbReference>
<dbReference type="Gene3D" id="1.10.510.10">
    <property type="entry name" value="Transferase(Phosphotransferase) domain 1"/>
    <property type="match status" value="1"/>
</dbReference>
<reference evidence="9 10" key="1">
    <citation type="submission" date="2019-03" db="EMBL/GenBank/DDBJ databases">
        <title>Genomic Encyclopedia of Type Strains, Phase IV (KMG-IV): sequencing the most valuable type-strain genomes for metagenomic binning, comparative biology and taxonomic classification.</title>
        <authorList>
            <person name="Goeker M."/>
        </authorList>
    </citation>
    <scope>NUCLEOTIDE SEQUENCE [LARGE SCALE GENOMIC DNA]</scope>
    <source>
        <strain evidence="9 10">DSM 45775</strain>
    </source>
</reference>
<evidence type="ECO:0000313" key="9">
    <source>
        <dbReference type="EMBL" id="TDQ64808.1"/>
    </source>
</evidence>
<evidence type="ECO:0000256" key="6">
    <source>
        <dbReference type="ARBA" id="ARBA00022840"/>
    </source>
</evidence>
<dbReference type="CDD" id="cd14014">
    <property type="entry name" value="STKc_PknB_like"/>
    <property type="match status" value="1"/>
</dbReference>
<dbReference type="SUPFAM" id="SSF56112">
    <property type="entry name" value="Protein kinase-like (PK-like)"/>
    <property type="match status" value="1"/>
</dbReference>
<evidence type="ECO:0000256" key="3">
    <source>
        <dbReference type="ARBA" id="ARBA00022679"/>
    </source>
</evidence>
<gene>
    <name evidence="9" type="ORF">EV188_10155</name>
</gene>
<accession>A0A4V6PX44</accession>
<protein>
    <recommendedName>
        <fullName evidence="1">non-specific serine/threonine protein kinase</fullName>
        <ecNumber evidence="1">2.7.11.1</ecNumber>
    </recommendedName>
</protein>
<dbReference type="OrthoDB" id="9762169at2"/>
<evidence type="ECO:0000256" key="7">
    <source>
        <dbReference type="PROSITE-ProRule" id="PRU10141"/>
    </source>
</evidence>
<dbReference type="GO" id="GO:0005524">
    <property type="term" value="F:ATP binding"/>
    <property type="evidence" value="ECO:0007669"/>
    <property type="project" value="UniProtKB-UniRule"/>
</dbReference>
<dbReference type="Gene3D" id="2.130.10.10">
    <property type="entry name" value="YVTN repeat-like/Quinoprotein amine dehydrogenase"/>
    <property type="match status" value="2"/>
</dbReference>